<dbReference type="NCBIfam" id="NF005559">
    <property type="entry name" value="PRK07231.1"/>
    <property type="match status" value="1"/>
</dbReference>
<comment type="catalytic activity">
    <reaction evidence="8 9">
        <text>a (3R)-hydroxyacyl-[ACP] + NADP(+) = a 3-oxoacyl-[ACP] + NADPH + H(+)</text>
        <dbReference type="Rhea" id="RHEA:17397"/>
        <dbReference type="Rhea" id="RHEA-COMP:9916"/>
        <dbReference type="Rhea" id="RHEA-COMP:9945"/>
        <dbReference type="ChEBI" id="CHEBI:15378"/>
        <dbReference type="ChEBI" id="CHEBI:57783"/>
        <dbReference type="ChEBI" id="CHEBI:58349"/>
        <dbReference type="ChEBI" id="CHEBI:78776"/>
        <dbReference type="ChEBI" id="CHEBI:78827"/>
        <dbReference type="EC" id="1.1.1.100"/>
    </reaction>
</comment>
<feature type="domain" description="Ketoreductase" evidence="10">
    <location>
        <begin position="10"/>
        <end position="188"/>
    </location>
</feature>
<evidence type="ECO:0000256" key="4">
    <source>
        <dbReference type="ARBA" id="ARBA00022832"/>
    </source>
</evidence>
<evidence type="ECO:0000256" key="6">
    <source>
        <dbReference type="ARBA" id="ARBA00023002"/>
    </source>
</evidence>
<dbReference type="SMART" id="SM00822">
    <property type="entry name" value="PKS_KR"/>
    <property type="match status" value="1"/>
</dbReference>
<keyword evidence="9" id="KW-0444">Lipid biosynthesis</keyword>
<evidence type="ECO:0000256" key="5">
    <source>
        <dbReference type="ARBA" id="ARBA00022857"/>
    </source>
</evidence>
<dbReference type="GO" id="GO:0006633">
    <property type="term" value="P:fatty acid biosynthetic process"/>
    <property type="evidence" value="ECO:0007669"/>
    <property type="project" value="UniProtKB-UniPathway"/>
</dbReference>
<dbReference type="PANTHER" id="PTHR42879">
    <property type="entry name" value="3-OXOACYL-(ACYL-CARRIER-PROTEIN) REDUCTASE"/>
    <property type="match status" value="1"/>
</dbReference>
<comment type="pathway">
    <text evidence="1 9">Lipid metabolism; fatty acid biosynthesis.</text>
</comment>
<evidence type="ECO:0000256" key="7">
    <source>
        <dbReference type="ARBA" id="ARBA00023160"/>
    </source>
</evidence>
<dbReference type="GO" id="GO:0051287">
    <property type="term" value="F:NAD binding"/>
    <property type="evidence" value="ECO:0007669"/>
    <property type="project" value="UniProtKB-UniRule"/>
</dbReference>
<accession>A0A2H6DA96</accession>
<dbReference type="SUPFAM" id="SSF51735">
    <property type="entry name" value="NAD(P)-binding Rossmann-fold domains"/>
    <property type="match status" value="1"/>
</dbReference>
<organism evidence="11 12">
    <name type="scientific">Tetragenococcus halophilus subsp. halophilus</name>
    <dbReference type="NCBI Taxonomy" id="1513897"/>
    <lineage>
        <taxon>Bacteria</taxon>
        <taxon>Bacillati</taxon>
        <taxon>Bacillota</taxon>
        <taxon>Bacilli</taxon>
        <taxon>Lactobacillales</taxon>
        <taxon>Enterococcaceae</taxon>
        <taxon>Tetragenococcus</taxon>
    </lineage>
</organism>
<gene>
    <name evidence="11" type="primary">fabG</name>
    <name evidence="11" type="ORF">TEHN7118_1299</name>
</gene>
<dbReference type="AlphaFoldDB" id="A0A2H6DA96"/>
<keyword evidence="12" id="KW-1185">Reference proteome</keyword>
<comment type="function">
    <text evidence="9">Catalyzes the NADPH-dependent reduction of beta-ketoacyl-ACP substrates to beta-hydroxyacyl-ACP products, the first reductive step in the elongation cycle of fatty acid biosynthesis.</text>
</comment>
<sequence>MEESMELQNKNVFVTGSTRGIGLAIAKAFAQNGANIVLNGRKEIPAELIAEIEAFGVKCIGVSGDISDFSSAKEMIKSAQDQLGEIQVLVNNAGMNNDKLLLRMKEEDFASVLQVNLTGTFNMTQQILKKMMKQKAGVIINISSVSGLIGNVGQANYAASKAGVVGFTKTVAKEAAPRGITCNAIAPGFIATDMTDVLSDKVKAQIKETIPLQHLGDPEDVAQTAVFLAKSPYITGQVISVDGGLVMQG</sequence>
<keyword evidence="6 9" id="KW-0560">Oxidoreductase</keyword>
<dbReference type="NCBIfam" id="TIGR01830">
    <property type="entry name" value="3oxo_ACP_reduc"/>
    <property type="match status" value="1"/>
</dbReference>
<dbReference type="Proteomes" id="UP000236214">
    <property type="component" value="Unassembled WGS sequence"/>
</dbReference>
<keyword evidence="4 9" id="KW-0276">Fatty acid metabolism</keyword>
<dbReference type="Gene3D" id="3.40.50.720">
    <property type="entry name" value="NAD(P)-binding Rossmann-like Domain"/>
    <property type="match status" value="1"/>
</dbReference>
<comment type="similarity">
    <text evidence="2 9">Belongs to the short-chain dehydrogenases/reductases (SDR) family.</text>
</comment>
<dbReference type="PRINTS" id="PR00080">
    <property type="entry name" value="SDRFAMILY"/>
</dbReference>
<comment type="subunit">
    <text evidence="9">Homotetramer.</text>
</comment>
<name>A0A2H6DA96_TETHA</name>
<evidence type="ECO:0000259" key="10">
    <source>
        <dbReference type="SMART" id="SM00822"/>
    </source>
</evidence>
<dbReference type="EC" id="1.1.1.100" evidence="3 9"/>
<dbReference type="InterPro" id="IPR057326">
    <property type="entry name" value="KR_dom"/>
</dbReference>
<reference evidence="11 12" key="1">
    <citation type="submission" date="2016-05" db="EMBL/GenBank/DDBJ databases">
        <title>Whole genome sequencing of Tetragenococcus halophilus subsp. halophilus NISL 7118.</title>
        <authorList>
            <person name="Shiwa Y."/>
            <person name="Nishimura I."/>
            <person name="Yoshikawa H."/>
            <person name="Koyama Y."/>
            <person name="Oguma T."/>
        </authorList>
    </citation>
    <scope>NUCLEOTIDE SEQUENCE [LARGE SCALE GENOMIC DNA]</scope>
    <source>
        <strain evidence="11 12">NISL 7118</strain>
    </source>
</reference>
<dbReference type="PANTHER" id="PTHR42879:SF2">
    <property type="entry name" value="3-OXOACYL-[ACYL-CARRIER-PROTEIN] REDUCTASE FABG"/>
    <property type="match status" value="1"/>
</dbReference>
<proteinExistence type="inferred from homology"/>
<dbReference type="NCBIfam" id="NF009466">
    <property type="entry name" value="PRK12826.1-2"/>
    <property type="match status" value="1"/>
</dbReference>
<dbReference type="InterPro" id="IPR050259">
    <property type="entry name" value="SDR"/>
</dbReference>
<evidence type="ECO:0000256" key="2">
    <source>
        <dbReference type="ARBA" id="ARBA00006484"/>
    </source>
</evidence>
<evidence type="ECO:0000256" key="8">
    <source>
        <dbReference type="ARBA" id="ARBA00048508"/>
    </source>
</evidence>
<evidence type="ECO:0000313" key="11">
    <source>
        <dbReference type="EMBL" id="GBD68493.1"/>
    </source>
</evidence>
<protein>
    <recommendedName>
        <fullName evidence="3 9">3-oxoacyl-[acyl-carrier-protein] reductase</fullName>
        <ecNumber evidence="3 9">1.1.1.100</ecNumber>
    </recommendedName>
</protein>
<keyword evidence="9" id="KW-0443">Lipid metabolism</keyword>
<evidence type="ECO:0000256" key="3">
    <source>
        <dbReference type="ARBA" id="ARBA00012948"/>
    </source>
</evidence>
<dbReference type="FunFam" id="3.40.50.720:FF:000115">
    <property type="entry name" value="3-oxoacyl-[acyl-carrier-protein] reductase FabG"/>
    <property type="match status" value="1"/>
</dbReference>
<evidence type="ECO:0000313" key="12">
    <source>
        <dbReference type="Proteomes" id="UP000236214"/>
    </source>
</evidence>
<dbReference type="CDD" id="cd05333">
    <property type="entry name" value="BKR_SDR_c"/>
    <property type="match status" value="1"/>
</dbReference>
<dbReference type="InterPro" id="IPR020904">
    <property type="entry name" value="Sc_DH/Rdtase_CS"/>
</dbReference>
<comment type="caution">
    <text evidence="11">The sequence shown here is derived from an EMBL/GenBank/DDBJ whole genome shotgun (WGS) entry which is preliminary data.</text>
</comment>
<dbReference type="Pfam" id="PF13561">
    <property type="entry name" value="adh_short_C2"/>
    <property type="match status" value="1"/>
</dbReference>
<dbReference type="UniPathway" id="UPA00094"/>
<dbReference type="InterPro" id="IPR002347">
    <property type="entry name" value="SDR_fam"/>
</dbReference>
<keyword evidence="7 9" id="KW-0275">Fatty acid biosynthesis</keyword>
<dbReference type="PRINTS" id="PR00081">
    <property type="entry name" value="GDHRDH"/>
</dbReference>
<dbReference type="EMBL" id="BDEC01000050">
    <property type="protein sequence ID" value="GBD68493.1"/>
    <property type="molecule type" value="Genomic_DNA"/>
</dbReference>
<evidence type="ECO:0000256" key="1">
    <source>
        <dbReference type="ARBA" id="ARBA00005194"/>
    </source>
</evidence>
<dbReference type="GO" id="GO:0004316">
    <property type="term" value="F:3-oxoacyl-[acyl-carrier-protein] reductase (NADPH) activity"/>
    <property type="evidence" value="ECO:0007669"/>
    <property type="project" value="UniProtKB-UniRule"/>
</dbReference>
<keyword evidence="5 9" id="KW-0521">NADP</keyword>
<evidence type="ECO:0000256" key="9">
    <source>
        <dbReference type="RuleBase" id="RU366074"/>
    </source>
</evidence>
<dbReference type="PROSITE" id="PS00061">
    <property type="entry name" value="ADH_SHORT"/>
    <property type="match status" value="1"/>
</dbReference>
<dbReference type="InterPro" id="IPR011284">
    <property type="entry name" value="3oxo_ACP_reduc"/>
</dbReference>
<dbReference type="InterPro" id="IPR036291">
    <property type="entry name" value="NAD(P)-bd_dom_sf"/>
</dbReference>